<dbReference type="InterPro" id="IPR023393">
    <property type="entry name" value="START-like_dom_sf"/>
</dbReference>
<feature type="transmembrane region" description="Helical" evidence="1">
    <location>
        <begin position="169"/>
        <end position="189"/>
    </location>
</feature>
<comment type="caution">
    <text evidence="2">The sequence shown here is derived from an EMBL/GenBank/DDBJ whole genome shotgun (WGS) entry which is preliminary data.</text>
</comment>
<dbReference type="InterPro" id="IPR010419">
    <property type="entry name" value="CO_DH_gsu"/>
</dbReference>
<name>A0A556A7W6_9BURK</name>
<sequence length="190" mass="20828">MQLSDSHWVPTSPAQTWEALHDPDTLRRCLGSRQVTRVRPQEYAVELDARLAGATHHFKGRLLVTEEEAPNRADLAFEGLEEHAGMALGHVQIQLEPAQQGGTRIRYTVHGAASGELCEIGARAAQQAVQRMIDDFFTRFVDDMTRAPSLQPALAGGQAEGHSLQGSTALSWIGLLAVVTVVVLYYAFLR</sequence>
<organism evidence="2 3">
    <name type="scientific">Verticiella sediminum</name>
    <dbReference type="NCBI Taxonomy" id="1247510"/>
    <lineage>
        <taxon>Bacteria</taxon>
        <taxon>Pseudomonadati</taxon>
        <taxon>Pseudomonadota</taxon>
        <taxon>Betaproteobacteria</taxon>
        <taxon>Burkholderiales</taxon>
        <taxon>Alcaligenaceae</taxon>
        <taxon>Verticiella</taxon>
    </lineage>
</organism>
<dbReference type="Gene3D" id="3.30.530.20">
    <property type="match status" value="1"/>
</dbReference>
<dbReference type="AlphaFoldDB" id="A0A556A7W6"/>
<evidence type="ECO:0008006" key="4">
    <source>
        <dbReference type="Google" id="ProtNLM"/>
    </source>
</evidence>
<keyword evidence="1" id="KW-0472">Membrane</keyword>
<keyword evidence="3" id="KW-1185">Reference proteome</keyword>
<dbReference type="Proteomes" id="UP000318405">
    <property type="component" value="Unassembled WGS sequence"/>
</dbReference>
<dbReference type="EMBL" id="VLTJ01000042">
    <property type="protein sequence ID" value="TSH88981.1"/>
    <property type="molecule type" value="Genomic_DNA"/>
</dbReference>
<keyword evidence="1" id="KW-1133">Transmembrane helix</keyword>
<dbReference type="OrthoDB" id="9787428at2"/>
<dbReference type="PANTHER" id="PTHR38588">
    <property type="entry name" value="BLL0334 PROTEIN"/>
    <property type="match status" value="1"/>
</dbReference>
<reference evidence="2 3" key="1">
    <citation type="submission" date="2019-07" db="EMBL/GenBank/DDBJ databases">
        <title>Qingshengfaniella alkalisoli gen. nov., sp. nov., isolated from saline soil.</title>
        <authorList>
            <person name="Xu L."/>
            <person name="Huang X.-X."/>
            <person name="Sun J.-Q."/>
        </authorList>
    </citation>
    <scope>NUCLEOTIDE SEQUENCE [LARGE SCALE GENOMIC DNA]</scope>
    <source>
        <strain evidence="2 3">DSM 27279</strain>
    </source>
</reference>
<dbReference type="RefSeq" id="WP_143951097.1">
    <property type="nucleotide sequence ID" value="NZ_BAABMB010000005.1"/>
</dbReference>
<evidence type="ECO:0000256" key="1">
    <source>
        <dbReference type="SAM" id="Phobius"/>
    </source>
</evidence>
<dbReference type="PANTHER" id="PTHR38588:SF1">
    <property type="entry name" value="BLL0334 PROTEIN"/>
    <property type="match status" value="1"/>
</dbReference>
<evidence type="ECO:0000313" key="3">
    <source>
        <dbReference type="Proteomes" id="UP000318405"/>
    </source>
</evidence>
<accession>A0A556A7W6</accession>
<keyword evidence="1" id="KW-0812">Transmembrane</keyword>
<evidence type="ECO:0000313" key="2">
    <source>
        <dbReference type="EMBL" id="TSH88981.1"/>
    </source>
</evidence>
<gene>
    <name evidence="2" type="ORF">FOZ76_25495</name>
</gene>
<dbReference type="SUPFAM" id="SSF55961">
    <property type="entry name" value="Bet v1-like"/>
    <property type="match status" value="1"/>
</dbReference>
<dbReference type="Pfam" id="PF06240">
    <property type="entry name" value="COXG"/>
    <property type="match status" value="1"/>
</dbReference>
<proteinExistence type="predicted"/>
<protein>
    <recommendedName>
        <fullName evidence="4">Carbon monoxide dehydrogenase subunit G</fullName>
    </recommendedName>
</protein>